<accession>A0AAU7JBX8</accession>
<proteinExistence type="predicted"/>
<dbReference type="InterPro" id="IPR023187">
    <property type="entry name" value="Tscrpt_reg_MarR-type_CS"/>
</dbReference>
<evidence type="ECO:0000313" key="5">
    <source>
        <dbReference type="EMBL" id="XBO37654.1"/>
    </source>
</evidence>
<dbReference type="InterPro" id="IPR036388">
    <property type="entry name" value="WH-like_DNA-bd_sf"/>
</dbReference>
<dbReference type="PROSITE" id="PS01117">
    <property type="entry name" value="HTH_MARR_1"/>
    <property type="match status" value="1"/>
</dbReference>
<dbReference type="PANTHER" id="PTHR33164">
    <property type="entry name" value="TRANSCRIPTIONAL REGULATOR, MARR FAMILY"/>
    <property type="match status" value="1"/>
</dbReference>
<reference evidence="5" key="1">
    <citation type="submission" date="2024-05" db="EMBL/GenBank/DDBJ databases">
        <authorList>
            <person name="Kim S."/>
            <person name="Heo J."/>
            <person name="Choi H."/>
            <person name="Choi Y."/>
            <person name="Kwon S.-W."/>
            <person name="Kim Y."/>
        </authorList>
    </citation>
    <scope>NUCLEOTIDE SEQUENCE</scope>
    <source>
        <strain evidence="5">KACC 23698</strain>
    </source>
</reference>
<dbReference type="Gene3D" id="1.10.10.10">
    <property type="entry name" value="Winged helix-like DNA-binding domain superfamily/Winged helix DNA-binding domain"/>
    <property type="match status" value="1"/>
</dbReference>
<dbReference type="GO" id="GO:0006950">
    <property type="term" value="P:response to stress"/>
    <property type="evidence" value="ECO:0007669"/>
    <property type="project" value="TreeGrafter"/>
</dbReference>
<dbReference type="RefSeq" id="WP_406854478.1">
    <property type="nucleotide sequence ID" value="NZ_CP157484.1"/>
</dbReference>
<evidence type="ECO:0000256" key="3">
    <source>
        <dbReference type="ARBA" id="ARBA00023163"/>
    </source>
</evidence>
<dbReference type="Pfam" id="PF12802">
    <property type="entry name" value="MarR_2"/>
    <property type="match status" value="1"/>
</dbReference>
<protein>
    <submittedName>
        <fullName evidence="5">MarR family transcriptional regulator</fullName>
    </submittedName>
</protein>
<sequence>MQTALETRSQAGTDHTPDRPLYDLIELLFFAYRDFVGDPDRTLEQYGFGRAHHRVLHFVDRNPGLTIAALLDILKITKQSLNRVLKELLEKGYVEQRAGKSDRRQRLLFPTPRGRALALDLARMQTRRIARALEESGPGSDAAARRFLAAMVEPAERPTVARLAHDDAELGGPS</sequence>
<evidence type="ECO:0000256" key="2">
    <source>
        <dbReference type="ARBA" id="ARBA00023125"/>
    </source>
</evidence>
<dbReference type="AlphaFoldDB" id="A0AAU7JBX8"/>
<evidence type="ECO:0000256" key="1">
    <source>
        <dbReference type="ARBA" id="ARBA00023015"/>
    </source>
</evidence>
<dbReference type="SMART" id="SM00347">
    <property type="entry name" value="HTH_MARR"/>
    <property type="match status" value="1"/>
</dbReference>
<dbReference type="EMBL" id="CP157484">
    <property type="protein sequence ID" value="XBO37654.1"/>
    <property type="molecule type" value="Genomic_DNA"/>
</dbReference>
<gene>
    <name evidence="5" type="ORF">ABEG18_18265</name>
</gene>
<organism evidence="5">
    <name type="scientific">Alsobacter sp. KACC 23698</name>
    <dbReference type="NCBI Taxonomy" id="3149229"/>
    <lineage>
        <taxon>Bacteria</taxon>
        <taxon>Pseudomonadati</taxon>
        <taxon>Pseudomonadota</taxon>
        <taxon>Alphaproteobacteria</taxon>
        <taxon>Hyphomicrobiales</taxon>
        <taxon>Alsobacteraceae</taxon>
        <taxon>Alsobacter</taxon>
    </lineage>
</organism>
<dbReference type="PANTHER" id="PTHR33164:SF44">
    <property type="entry name" value="TRANSCRIPTIONAL REGULATORY PROTEIN"/>
    <property type="match status" value="1"/>
</dbReference>
<dbReference type="SUPFAM" id="SSF46785">
    <property type="entry name" value="Winged helix' DNA-binding domain"/>
    <property type="match status" value="1"/>
</dbReference>
<keyword evidence="3" id="KW-0804">Transcription</keyword>
<dbReference type="GO" id="GO:0003677">
    <property type="term" value="F:DNA binding"/>
    <property type="evidence" value="ECO:0007669"/>
    <property type="project" value="UniProtKB-KW"/>
</dbReference>
<dbReference type="GO" id="GO:0003700">
    <property type="term" value="F:DNA-binding transcription factor activity"/>
    <property type="evidence" value="ECO:0007669"/>
    <property type="project" value="InterPro"/>
</dbReference>
<dbReference type="InterPro" id="IPR039422">
    <property type="entry name" value="MarR/SlyA-like"/>
</dbReference>
<evidence type="ECO:0000259" key="4">
    <source>
        <dbReference type="PROSITE" id="PS50995"/>
    </source>
</evidence>
<dbReference type="PROSITE" id="PS50995">
    <property type="entry name" value="HTH_MARR_2"/>
    <property type="match status" value="1"/>
</dbReference>
<name>A0AAU7JBX8_9HYPH</name>
<dbReference type="InterPro" id="IPR036390">
    <property type="entry name" value="WH_DNA-bd_sf"/>
</dbReference>
<keyword evidence="1" id="KW-0805">Transcription regulation</keyword>
<feature type="domain" description="HTH marR-type" evidence="4">
    <location>
        <begin position="18"/>
        <end position="153"/>
    </location>
</feature>
<dbReference type="InterPro" id="IPR000835">
    <property type="entry name" value="HTH_MarR-typ"/>
</dbReference>
<keyword evidence="2" id="KW-0238">DNA-binding</keyword>